<keyword evidence="8" id="KW-1185">Reference proteome</keyword>
<evidence type="ECO:0000256" key="1">
    <source>
        <dbReference type="ARBA" id="ARBA00022614"/>
    </source>
</evidence>
<dbReference type="GO" id="GO:0005886">
    <property type="term" value="C:plasma membrane"/>
    <property type="evidence" value="ECO:0007669"/>
    <property type="project" value="TreeGrafter"/>
</dbReference>
<dbReference type="InterPro" id="IPR001611">
    <property type="entry name" value="Leu-rich_rpt"/>
</dbReference>
<dbReference type="PROSITE" id="PS51450">
    <property type="entry name" value="LRR"/>
    <property type="match status" value="1"/>
</dbReference>
<dbReference type="SMART" id="SM00365">
    <property type="entry name" value="LRR_SD22"/>
    <property type="match status" value="4"/>
</dbReference>
<keyword evidence="5" id="KW-1133">Transmembrane helix</keyword>
<evidence type="ECO:0000313" key="7">
    <source>
        <dbReference type="EMBL" id="NXH22759.1"/>
    </source>
</evidence>
<evidence type="ECO:0000256" key="5">
    <source>
        <dbReference type="SAM" id="Phobius"/>
    </source>
</evidence>
<gene>
    <name evidence="7" type="primary">Lrrc19</name>
    <name evidence="7" type="ORF">BUCCAP_R02920</name>
</gene>
<dbReference type="GO" id="GO:1901224">
    <property type="term" value="P:positive regulation of non-canonical NF-kappaB signal transduction"/>
    <property type="evidence" value="ECO:0007669"/>
    <property type="project" value="TreeGrafter"/>
</dbReference>
<dbReference type="GO" id="GO:0038023">
    <property type="term" value="F:signaling receptor activity"/>
    <property type="evidence" value="ECO:0007669"/>
    <property type="project" value="TreeGrafter"/>
</dbReference>
<feature type="domain" description="LRRCT" evidence="6">
    <location>
        <begin position="150"/>
        <end position="202"/>
    </location>
</feature>
<dbReference type="PANTHER" id="PTHR31450:SF4">
    <property type="entry name" value="LEUCINE-RICH REPEAT-CONTAINING PROTEIN 19"/>
    <property type="match status" value="1"/>
</dbReference>
<dbReference type="Gene3D" id="3.80.10.10">
    <property type="entry name" value="Ribonuclease Inhibitor"/>
    <property type="match status" value="2"/>
</dbReference>
<dbReference type="PRINTS" id="PR00019">
    <property type="entry name" value="LEURICHRPT"/>
</dbReference>
<dbReference type="SMART" id="SM00082">
    <property type="entry name" value="LRRCT"/>
    <property type="match status" value="1"/>
</dbReference>
<dbReference type="SMART" id="SM00369">
    <property type="entry name" value="LRR_TYP"/>
    <property type="match status" value="5"/>
</dbReference>
<evidence type="ECO:0000313" key="8">
    <source>
        <dbReference type="Proteomes" id="UP000534107"/>
    </source>
</evidence>
<dbReference type="SUPFAM" id="SSF52058">
    <property type="entry name" value="L domain-like"/>
    <property type="match status" value="1"/>
</dbReference>
<feature type="non-terminal residue" evidence="7">
    <location>
        <position position="344"/>
    </location>
</feature>
<sequence length="344" mass="38367">QQVTCEASGQNLSHIPTNLLHNLTKLSLKHNKISLHEADQELLESFLQLTELSLSDNTIPVLYNHSFSQLAQLLLLDLSHNRIRTVHAAAFAGLKQLSLLNLSHNSIAHLESEVWTSLKSLTVLDLQSNFLSSLHMKSSLPLRKINLAGNPLVCSCDLLRLQRWLTASNVTMEHKINTTCVIPSSMGNISIPMADLHPFECQGEQALENTPSPTPDTKAKSSALLTTPTPNNTMANDTTHAEFPHLGKSWTFLAGVLGFVLGTTLLIFTAIKCPSWYHYVVSYSHQRLQEHDSEMLQEEFSADIPSSPARSRTKEEDPIVIFEKIHPFVPGEDGFIEDKYIEPY</sequence>
<dbReference type="Pfam" id="PF13855">
    <property type="entry name" value="LRR_8"/>
    <property type="match status" value="1"/>
</dbReference>
<dbReference type="Proteomes" id="UP000534107">
    <property type="component" value="Unassembled WGS sequence"/>
</dbReference>
<dbReference type="OrthoDB" id="1394818at2759"/>
<keyword evidence="5" id="KW-0812">Transmembrane</keyword>
<proteinExistence type="predicted"/>
<feature type="compositionally biased region" description="Polar residues" evidence="4">
    <location>
        <begin position="223"/>
        <end position="234"/>
    </location>
</feature>
<feature type="transmembrane region" description="Helical" evidence="5">
    <location>
        <begin position="250"/>
        <end position="271"/>
    </location>
</feature>
<reference evidence="7 8" key="1">
    <citation type="submission" date="2019-09" db="EMBL/GenBank/DDBJ databases">
        <title>Bird 10,000 Genomes (B10K) Project - Family phase.</title>
        <authorList>
            <person name="Zhang G."/>
        </authorList>
    </citation>
    <scope>NUCLEOTIDE SEQUENCE [LARGE SCALE GENOMIC DNA]</scope>
    <source>
        <strain evidence="7">B10K-DU-001-16</strain>
        <tissue evidence="7">Muscle</tissue>
    </source>
</reference>
<dbReference type="PANTHER" id="PTHR31450">
    <property type="entry name" value="LEUCINE-RICH REPEAT-CONTAINING PROTEIN 19 LRRC19 FAMILY MEMBER"/>
    <property type="match status" value="1"/>
</dbReference>
<keyword evidence="3" id="KW-0677">Repeat</keyword>
<evidence type="ECO:0000256" key="4">
    <source>
        <dbReference type="SAM" id="MobiDB-lite"/>
    </source>
</evidence>
<dbReference type="Pfam" id="PF15176">
    <property type="entry name" value="LRR19-TM"/>
    <property type="match status" value="1"/>
</dbReference>
<dbReference type="EMBL" id="VWZO01021982">
    <property type="protein sequence ID" value="NXH22759.1"/>
    <property type="molecule type" value="Genomic_DNA"/>
</dbReference>
<dbReference type="InterPro" id="IPR000483">
    <property type="entry name" value="Cys-rich_flank_reg_C"/>
</dbReference>
<keyword evidence="5" id="KW-0472">Membrane</keyword>
<evidence type="ECO:0000256" key="3">
    <source>
        <dbReference type="ARBA" id="ARBA00022737"/>
    </source>
</evidence>
<keyword evidence="2" id="KW-0732">Signal</keyword>
<keyword evidence="1" id="KW-0433">Leucine-rich repeat</keyword>
<dbReference type="AlphaFoldDB" id="A0A7K9I9L6"/>
<evidence type="ECO:0000259" key="6">
    <source>
        <dbReference type="SMART" id="SM00082"/>
    </source>
</evidence>
<evidence type="ECO:0000256" key="2">
    <source>
        <dbReference type="ARBA" id="ARBA00022729"/>
    </source>
</evidence>
<comment type="caution">
    <text evidence="7">The sequence shown here is derived from an EMBL/GenBank/DDBJ whole genome shotgun (WGS) entry which is preliminary data.</text>
</comment>
<organism evidence="7 8">
    <name type="scientific">Bucco capensis</name>
    <name type="common">collared puffbird</name>
    <dbReference type="NCBI Taxonomy" id="135168"/>
    <lineage>
        <taxon>Eukaryota</taxon>
        <taxon>Metazoa</taxon>
        <taxon>Chordata</taxon>
        <taxon>Craniata</taxon>
        <taxon>Vertebrata</taxon>
        <taxon>Euteleostomi</taxon>
        <taxon>Archelosauria</taxon>
        <taxon>Archosauria</taxon>
        <taxon>Dinosauria</taxon>
        <taxon>Saurischia</taxon>
        <taxon>Theropoda</taxon>
        <taxon>Coelurosauria</taxon>
        <taxon>Aves</taxon>
        <taxon>Neognathae</taxon>
        <taxon>Neoaves</taxon>
        <taxon>Telluraves</taxon>
        <taxon>Coraciimorphae</taxon>
        <taxon>Piciformes</taxon>
        <taxon>Bucconidae</taxon>
        <taxon>Bucco</taxon>
    </lineage>
</organism>
<feature type="region of interest" description="Disordered" evidence="4">
    <location>
        <begin position="205"/>
        <end position="234"/>
    </location>
</feature>
<feature type="non-terminal residue" evidence="7">
    <location>
        <position position="1"/>
    </location>
</feature>
<name>A0A7K9I9L6_9PICI</name>
<dbReference type="InterPro" id="IPR032675">
    <property type="entry name" value="LRR_dom_sf"/>
</dbReference>
<accession>A0A7K9I9L6</accession>
<dbReference type="InterPro" id="IPR003591">
    <property type="entry name" value="Leu-rich_rpt_typical-subtyp"/>
</dbReference>
<protein>
    <submittedName>
        <fullName evidence="7">LRC19 protein</fullName>
    </submittedName>
</protein>